<protein>
    <submittedName>
        <fullName evidence="1">Uncharacterized protein</fullName>
    </submittedName>
</protein>
<sequence length="189" mass="22134">MGDKNGRVSRGRSKNSFHRRRVEWVVRRIERLKNSRSARYYEGALGGFLDTCSSTPIVQSRMVKNAFQRGLKESQTGNFKKSGKERVQVKMTLDRQRYKGVEPHQKHGGKLYEIPVYRDAGGRERCNGQHSTKNIRYESIQHMELARNSTGIRKGTEKRAACNKIEYYLITIKRNYMKIFIYLIAFQHE</sequence>
<reference evidence="1 2" key="1">
    <citation type="journal article" date="2021" name="BMC Biol.">
        <title>Horizontally acquired antibacterial genes associated with adaptive radiation of ladybird beetles.</title>
        <authorList>
            <person name="Li H.S."/>
            <person name="Tang X.F."/>
            <person name="Huang Y.H."/>
            <person name="Xu Z.Y."/>
            <person name="Chen M.L."/>
            <person name="Du X.Y."/>
            <person name="Qiu B.Y."/>
            <person name="Chen P.T."/>
            <person name="Zhang W."/>
            <person name="Slipinski A."/>
            <person name="Escalona H.E."/>
            <person name="Waterhouse R.M."/>
            <person name="Zwick A."/>
            <person name="Pang H."/>
        </authorList>
    </citation>
    <scope>NUCLEOTIDE SEQUENCE [LARGE SCALE GENOMIC DNA]</scope>
    <source>
        <strain evidence="1">SYSU2018</strain>
    </source>
</reference>
<name>A0ABD2MUI8_9CUCU</name>
<dbReference type="AlphaFoldDB" id="A0ABD2MUI8"/>
<organism evidence="1 2">
    <name type="scientific">Cryptolaemus montrouzieri</name>
    <dbReference type="NCBI Taxonomy" id="559131"/>
    <lineage>
        <taxon>Eukaryota</taxon>
        <taxon>Metazoa</taxon>
        <taxon>Ecdysozoa</taxon>
        <taxon>Arthropoda</taxon>
        <taxon>Hexapoda</taxon>
        <taxon>Insecta</taxon>
        <taxon>Pterygota</taxon>
        <taxon>Neoptera</taxon>
        <taxon>Endopterygota</taxon>
        <taxon>Coleoptera</taxon>
        <taxon>Polyphaga</taxon>
        <taxon>Cucujiformia</taxon>
        <taxon>Coccinelloidea</taxon>
        <taxon>Coccinellidae</taxon>
        <taxon>Scymninae</taxon>
        <taxon>Scymnini</taxon>
        <taxon>Cryptolaemus</taxon>
    </lineage>
</organism>
<evidence type="ECO:0000313" key="2">
    <source>
        <dbReference type="Proteomes" id="UP001516400"/>
    </source>
</evidence>
<accession>A0ABD2MUI8</accession>
<gene>
    <name evidence="1" type="ORF">HHI36_009100</name>
</gene>
<dbReference type="Proteomes" id="UP001516400">
    <property type="component" value="Unassembled WGS sequence"/>
</dbReference>
<dbReference type="EMBL" id="JABFTP020000021">
    <property type="protein sequence ID" value="KAL3270044.1"/>
    <property type="molecule type" value="Genomic_DNA"/>
</dbReference>
<evidence type="ECO:0000313" key="1">
    <source>
        <dbReference type="EMBL" id="KAL3270044.1"/>
    </source>
</evidence>
<keyword evidence="2" id="KW-1185">Reference proteome</keyword>
<comment type="caution">
    <text evidence="1">The sequence shown here is derived from an EMBL/GenBank/DDBJ whole genome shotgun (WGS) entry which is preliminary data.</text>
</comment>
<proteinExistence type="predicted"/>